<reference evidence="1 2" key="1">
    <citation type="submission" date="2024-05" db="EMBL/GenBank/DDBJ databases">
        <authorList>
            <person name="Wallberg A."/>
        </authorList>
    </citation>
    <scope>NUCLEOTIDE SEQUENCE [LARGE SCALE GENOMIC DNA]</scope>
</reference>
<evidence type="ECO:0000313" key="1">
    <source>
        <dbReference type="EMBL" id="CAL4107062.1"/>
    </source>
</evidence>
<keyword evidence="2" id="KW-1185">Reference proteome</keyword>
<protein>
    <submittedName>
        <fullName evidence="1">Uncharacterized protein</fullName>
    </submittedName>
</protein>
<accession>A0AAV2QYY1</accession>
<sequence length="140" mass="15755">MIIKWDRFIIFYICLLGSLYTNVVCRISGQKPFQGRHNQQNKNLQEEIPDTRVSRGRQCGVVPKGRCRRGTCPDGERICQAGVCHGYDSKCCLHLKYICGEVDCPSNCMKSKGEIDATAWNPPKLKQKLLPSTTTTTTTT</sequence>
<organism evidence="1 2">
    <name type="scientific">Meganyctiphanes norvegica</name>
    <name type="common">Northern krill</name>
    <name type="synonym">Thysanopoda norvegica</name>
    <dbReference type="NCBI Taxonomy" id="48144"/>
    <lineage>
        <taxon>Eukaryota</taxon>
        <taxon>Metazoa</taxon>
        <taxon>Ecdysozoa</taxon>
        <taxon>Arthropoda</taxon>
        <taxon>Crustacea</taxon>
        <taxon>Multicrustacea</taxon>
        <taxon>Malacostraca</taxon>
        <taxon>Eumalacostraca</taxon>
        <taxon>Eucarida</taxon>
        <taxon>Euphausiacea</taxon>
        <taxon>Euphausiidae</taxon>
        <taxon>Meganyctiphanes</taxon>
    </lineage>
</organism>
<feature type="non-terminal residue" evidence="1">
    <location>
        <position position="140"/>
    </location>
</feature>
<name>A0AAV2QYY1_MEGNR</name>
<comment type="caution">
    <text evidence="1">The sequence shown here is derived from an EMBL/GenBank/DDBJ whole genome shotgun (WGS) entry which is preliminary data.</text>
</comment>
<dbReference type="AlphaFoldDB" id="A0AAV2QYY1"/>
<dbReference type="EMBL" id="CAXKWB010013231">
    <property type="protein sequence ID" value="CAL4107062.1"/>
    <property type="molecule type" value="Genomic_DNA"/>
</dbReference>
<evidence type="ECO:0000313" key="2">
    <source>
        <dbReference type="Proteomes" id="UP001497623"/>
    </source>
</evidence>
<proteinExistence type="predicted"/>
<gene>
    <name evidence="1" type="ORF">MNOR_LOCUS18477</name>
</gene>
<dbReference type="Proteomes" id="UP001497623">
    <property type="component" value="Unassembled WGS sequence"/>
</dbReference>